<evidence type="ECO:0000313" key="22">
    <source>
        <dbReference type="Proteomes" id="UP000070501"/>
    </source>
</evidence>
<protein>
    <recommendedName>
        <fullName evidence="4 18">Alpha-amylase</fullName>
        <ecNumber evidence="4 18">3.2.1.1</ecNumber>
    </recommendedName>
</protein>
<dbReference type="CDD" id="cd11319">
    <property type="entry name" value="AmyAc_euk_AmyA"/>
    <property type="match status" value="1"/>
</dbReference>
<feature type="active site" description="Proton donor" evidence="13">
    <location>
        <position position="250"/>
    </location>
</feature>
<dbReference type="SUPFAM" id="SSF51011">
    <property type="entry name" value="Glycosyl hydrolase domain"/>
    <property type="match status" value="1"/>
</dbReference>
<feature type="domain" description="Glycosyl hydrolase family 13 catalytic" evidence="20">
    <location>
        <begin position="34"/>
        <end position="388"/>
    </location>
</feature>
<evidence type="ECO:0000256" key="14">
    <source>
        <dbReference type="PIRSR" id="PIRSR001024-2"/>
    </source>
</evidence>
<dbReference type="Pfam" id="PF00128">
    <property type="entry name" value="Alpha-amylase"/>
    <property type="match status" value="2"/>
</dbReference>
<keyword evidence="8" id="KW-0106">Calcium</keyword>
<proteinExistence type="inferred from homology"/>
<evidence type="ECO:0000256" key="2">
    <source>
        <dbReference type="ARBA" id="ARBA00001913"/>
    </source>
</evidence>
<evidence type="ECO:0000256" key="15">
    <source>
        <dbReference type="PIRSR" id="PIRSR001024-4"/>
    </source>
</evidence>
<evidence type="ECO:0000256" key="6">
    <source>
        <dbReference type="ARBA" id="ARBA00022729"/>
    </source>
</evidence>
<comment type="similarity">
    <text evidence="3 17">Belongs to the glycosyl hydrolase 13 family.</text>
</comment>
<feature type="binding site" evidence="16">
    <location>
        <position position="141"/>
    </location>
    <ligand>
        <name>substrate</name>
    </ligand>
</feature>
<feature type="chain" id="PRO_5007293424" description="Alpha-amylase" evidence="19">
    <location>
        <begin position="25"/>
        <end position="498"/>
    </location>
</feature>
<feature type="active site" description="Nucleophile" evidence="13">
    <location>
        <position position="226"/>
    </location>
</feature>
<evidence type="ECO:0000256" key="18">
    <source>
        <dbReference type="RuleBase" id="RU361134"/>
    </source>
</evidence>
<feature type="binding site" evidence="16">
    <location>
        <position position="316"/>
    </location>
    <ligand>
        <name>substrate</name>
    </ligand>
</feature>
<dbReference type="PIRSF" id="PIRSF001024">
    <property type="entry name" value="Alph-amyl_fung"/>
    <property type="match status" value="1"/>
</dbReference>
<reference evidence="22" key="1">
    <citation type="submission" date="2016-02" db="EMBL/GenBank/DDBJ databases">
        <title>Draft genome sequence of Microdochium bolleyi, a fungal endophyte of beachgrass.</title>
        <authorList>
            <consortium name="DOE Joint Genome Institute"/>
            <person name="David A.S."/>
            <person name="May G."/>
            <person name="Haridas S."/>
            <person name="Lim J."/>
            <person name="Wang M."/>
            <person name="Labutti K."/>
            <person name="Lipzen A."/>
            <person name="Barry K."/>
            <person name="Grigoriev I.V."/>
        </authorList>
    </citation>
    <scope>NUCLEOTIDE SEQUENCE [LARGE SCALE GENOMIC DNA]</scope>
    <source>
        <strain evidence="22">J235TASD1</strain>
    </source>
</reference>
<evidence type="ECO:0000256" key="7">
    <source>
        <dbReference type="ARBA" id="ARBA00022801"/>
    </source>
</evidence>
<dbReference type="InterPro" id="IPR013780">
    <property type="entry name" value="Glyco_hydro_b"/>
</dbReference>
<dbReference type="EC" id="3.2.1.1" evidence="4 18"/>
<evidence type="ECO:0000256" key="1">
    <source>
        <dbReference type="ARBA" id="ARBA00000548"/>
    </source>
</evidence>
<dbReference type="OrthoDB" id="204980at2759"/>
<keyword evidence="5" id="KW-0479">Metal-binding</keyword>
<feature type="disulfide bond" evidence="15">
    <location>
        <begin position="171"/>
        <end position="184"/>
    </location>
</feature>
<sequence length="498" mass="54874">MKFSLGQALLAVVLAASGASGLNADGWRSQSIYQVLTDRFARTDGSTSAGCDLGRYCGGTYQGIIKKLDYIQGMGFTAIWVSPIVKNIAGNTVYGDPYHGYWAQDIWSLNSNYGSEDDLKALSKALHDRGMYLMVDVVTNHMGYKGCRNCVDYNIYNSEFRNKDLFHTPPCAVNGNDPSTFVTCWVGDDQVSLPDLKTEDSRVRTVFNTWIKQIVAKYSIDGLRIDSAKHVEKSFFPDFGNAAGVYMIGEVFDGNPTNLASWTGSIDGVMNFAAFYWIRRAFESYSATVNELVTQTNSFRNQIDTTRLGTFIENHDVPRFPNVTSDSGRIKTAIAYSMLSDGIPIIYQGQEQALNGKDDPYNREAIWPTQYKTDHENYQLISKINQIRNQAAFVDRTGYLNYRAMAIKINDYALALRKGQPGSQIVGVFSNMGNTGTAYTVTLKGADTGFRSNEKVVEVIGCSTLTADSSGGLAVQITAGPRVFFPQAKLVGSGICKL</sequence>
<keyword evidence="7 18" id="KW-0378">Hydrolase</keyword>
<feature type="binding site" evidence="16">
    <location>
        <position position="102"/>
    </location>
    <ligand>
        <name>substrate</name>
    </ligand>
</feature>
<feature type="signal peptide" evidence="19">
    <location>
        <begin position="1"/>
        <end position="24"/>
    </location>
</feature>
<gene>
    <name evidence="21" type="ORF">Micbo1qcDRAFT_233183</name>
</gene>
<dbReference type="EMBL" id="KQ964249">
    <property type="protein sequence ID" value="KXJ91779.1"/>
    <property type="molecule type" value="Genomic_DNA"/>
</dbReference>
<keyword evidence="9 15" id="KW-1015">Disulfide bond</keyword>
<dbReference type="InterPro" id="IPR006046">
    <property type="entry name" value="Alpha_amylase"/>
</dbReference>
<dbReference type="Proteomes" id="UP000070501">
    <property type="component" value="Unassembled WGS sequence"/>
</dbReference>
<comment type="cofactor">
    <cofactor evidence="2">
        <name>Ca(2+)</name>
        <dbReference type="ChEBI" id="CHEBI:29108"/>
    </cofactor>
</comment>
<feature type="binding site" evidence="16">
    <location>
        <position position="363"/>
    </location>
    <ligand>
        <name>substrate</name>
    </ligand>
</feature>
<evidence type="ECO:0000256" key="8">
    <source>
        <dbReference type="ARBA" id="ARBA00022837"/>
    </source>
</evidence>
<keyword evidence="11 18" id="KW-0119">Carbohydrate metabolism</keyword>
<dbReference type="AlphaFoldDB" id="A0A136J3W2"/>
<accession>A0A136J3W2</accession>
<feature type="disulfide bond" evidence="15">
    <location>
        <begin position="462"/>
        <end position="496"/>
    </location>
</feature>
<dbReference type="FunFam" id="3.20.20.80:FF:000120">
    <property type="entry name" value="Alpha-amylase A"/>
    <property type="match status" value="1"/>
</dbReference>
<evidence type="ECO:0000256" key="12">
    <source>
        <dbReference type="ARBA" id="ARBA00023295"/>
    </source>
</evidence>
<dbReference type="InterPro" id="IPR015340">
    <property type="entry name" value="A_amylase_C_dom"/>
</dbReference>
<dbReference type="GO" id="GO:0016052">
    <property type="term" value="P:carbohydrate catabolic process"/>
    <property type="evidence" value="ECO:0007669"/>
    <property type="project" value="InterPro"/>
</dbReference>
<keyword evidence="12 18" id="KW-0326">Glycosidase</keyword>
<dbReference type="SUPFAM" id="SSF51445">
    <property type="entry name" value="(Trans)glycosidases"/>
    <property type="match status" value="1"/>
</dbReference>
<feature type="binding site" evidence="16">
    <location>
        <position position="224"/>
    </location>
    <ligand>
        <name>substrate</name>
    </ligand>
</feature>
<dbReference type="Gene3D" id="2.60.40.1180">
    <property type="entry name" value="Golgi alpha-mannosidase II"/>
    <property type="match status" value="1"/>
</dbReference>
<keyword evidence="10" id="KW-0325">Glycoprotein</keyword>
<name>A0A136J3W2_9PEZI</name>
<dbReference type="Pfam" id="PF09260">
    <property type="entry name" value="A_amylase_dom_C"/>
    <property type="match status" value="1"/>
</dbReference>
<dbReference type="PRINTS" id="PR00110">
    <property type="entry name" value="ALPHAAMYLASE"/>
</dbReference>
<evidence type="ECO:0000256" key="17">
    <source>
        <dbReference type="RuleBase" id="RU003615"/>
    </source>
</evidence>
<dbReference type="PANTHER" id="PTHR10357:SF215">
    <property type="entry name" value="ALPHA-AMYLASE 1"/>
    <property type="match status" value="1"/>
</dbReference>
<dbReference type="InterPro" id="IPR013777">
    <property type="entry name" value="A-amylase-like"/>
</dbReference>
<dbReference type="PANTHER" id="PTHR10357">
    <property type="entry name" value="ALPHA-AMYLASE FAMILY MEMBER"/>
    <property type="match status" value="1"/>
</dbReference>
<dbReference type="InterPro" id="IPR006047">
    <property type="entry name" value="GH13_cat_dom"/>
</dbReference>
<organism evidence="21 22">
    <name type="scientific">Microdochium bolleyi</name>
    <dbReference type="NCBI Taxonomy" id="196109"/>
    <lineage>
        <taxon>Eukaryota</taxon>
        <taxon>Fungi</taxon>
        <taxon>Dikarya</taxon>
        <taxon>Ascomycota</taxon>
        <taxon>Pezizomycotina</taxon>
        <taxon>Sordariomycetes</taxon>
        <taxon>Xylariomycetidae</taxon>
        <taxon>Xylariales</taxon>
        <taxon>Microdochiaceae</taxon>
        <taxon>Microdochium</taxon>
    </lineage>
</organism>
<dbReference type="InterPro" id="IPR017853">
    <property type="entry name" value="GH"/>
</dbReference>
<evidence type="ECO:0000313" key="21">
    <source>
        <dbReference type="EMBL" id="KXJ91779.1"/>
    </source>
</evidence>
<evidence type="ECO:0000256" key="9">
    <source>
        <dbReference type="ARBA" id="ARBA00023157"/>
    </source>
</evidence>
<dbReference type="GO" id="GO:0004556">
    <property type="term" value="F:alpha-amylase activity"/>
    <property type="evidence" value="ECO:0007669"/>
    <property type="project" value="UniProtKB-UniRule"/>
</dbReference>
<comment type="catalytic activity">
    <reaction evidence="1 18">
        <text>Endohydrolysis of (1-&gt;4)-alpha-D-glucosidic linkages in polysaccharides containing three or more (1-&gt;4)-alpha-linked D-glucose units.</text>
        <dbReference type="EC" id="3.2.1.1"/>
    </reaction>
</comment>
<evidence type="ECO:0000256" key="5">
    <source>
        <dbReference type="ARBA" id="ARBA00022723"/>
    </source>
</evidence>
<evidence type="ECO:0000256" key="10">
    <source>
        <dbReference type="ARBA" id="ARBA00023180"/>
    </source>
</evidence>
<evidence type="ECO:0000256" key="19">
    <source>
        <dbReference type="SAM" id="SignalP"/>
    </source>
</evidence>
<dbReference type="GO" id="GO:0005509">
    <property type="term" value="F:calcium ion binding"/>
    <property type="evidence" value="ECO:0007669"/>
    <property type="project" value="InterPro"/>
</dbReference>
<evidence type="ECO:0000256" key="13">
    <source>
        <dbReference type="PIRSR" id="PIRSR001024-1"/>
    </source>
</evidence>
<dbReference type="InParanoid" id="A0A136J3W2"/>
<dbReference type="SMART" id="SM00642">
    <property type="entry name" value="Aamy"/>
    <property type="match status" value="1"/>
</dbReference>
<feature type="site" description="Transition state stabilizer" evidence="14">
    <location>
        <position position="316"/>
    </location>
</feature>
<evidence type="ECO:0000259" key="20">
    <source>
        <dbReference type="SMART" id="SM00642"/>
    </source>
</evidence>
<dbReference type="Gene3D" id="3.20.20.80">
    <property type="entry name" value="Glycosidases"/>
    <property type="match status" value="1"/>
</dbReference>
<evidence type="ECO:0000256" key="3">
    <source>
        <dbReference type="ARBA" id="ARBA00008061"/>
    </source>
</evidence>
<dbReference type="STRING" id="196109.A0A136J3W2"/>
<keyword evidence="6 19" id="KW-0732">Signal</keyword>
<evidence type="ECO:0000256" key="16">
    <source>
        <dbReference type="PIRSR" id="PIRSR001024-5"/>
    </source>
</evidence>
<feature type="disulfide bond" evidence="15">
    <location>
        <begin position="51"/>
        <end position="57"/>
    </location>
</feature>
<feature type="binding site" evidence="16">
    <location>
        <position position="254"/>
    </location>
    <ligand>
        <name>substrate</name>
    </ligand>
</feature>
<evidence type="ECO:0000256" key="11">
    <source>
        <dbReference type="ARBA" id="ARBA00023277"/>
    </source>
</evidence>
<keyword evidence="22" id="KW-1185">Reference proteome</keyword>
<evidence type="ECO:0000256" key="4">
    <source>
        <dbReference type="ARBA" id="ARBA00012595"/>
    </source>
</evidence>